<dbReference type="InterPro" id="IPR051446">
    <property type="entry name" value="HTH_trans_reg/aminotransferase"/>
</dbReference>
<evidence type="ECO:0000313" key="10">
    <source>
        <dbReference type="Proteomes" id="UP000267535"/>
    </source>
</evidence>
<organism evidence="9 10">
    <name type="scientific">Amphritea balenae</name>
    <dbReference type="NCBI Taxonomy" id="452629"/>
    <lineage>
        <taxon>Bacteria</taxon>
        <taxon>Pseudomonadati</taxon>
        <taxon>Pseudomonadota</taxon>
        <taxon>Gammaproteobacteria</taxon>
        <taxon>Oceanospirillales</taxon>
        <taxon>Oceanospirillaceae</taxon>
        <taxon>Amphritea</taxon>
    </lineage>
</organism>
<keyword evidence="7" id="KW-0804">Transcription</keyword>
<keyword evidence="6" id="KW-0238">DNA-binding</keyword>
<evidence type="ECO:0000256" key="4">
    <source>
        <dbReference type="ARBA" id="ARBA00022898"/>
    </source>
</evidence>
<evidence type="ECO:0000256" key="3">
    <source>
        <dbReference type="ARBA" id="ARBA00022679"/>
    </source>
</evidence>
<name>A0A3P1SY49_9GAMM</name>
<dbReference type="GO" id="GO:0008483">
    <property type="term" value="F:transaminase activity"/>
    <property type="evidence" value="ECO:0007669"/>
    <property type="project" value="UniProtKB-KW"/>
</dbReference>
<dbReference type="InterPro" id="IPR000524">
    <property type="entry name" value="Tscrpt_reg_HTH_GntR"/>
</dbReference>
<keyword evidence="5" id="KW-0805">Transcription regulation</keyword>
<keyword evidence="10" id="KW-1185">Reference proteome</keyword>
<dbReference type="RefSeq" id="WP_124924115.1">
    <property type="nucleotide sequence ID" value="NZ_BMOH01000001.1"/>
</dbReference>
<protein>
    <submittedName>
        <fullName evidence="9">PLP-dependent aminotransferase family protein</fullName>
    </submittedName>
</protein>
<dbReference type="PROSITE" id="PS50949">
    <property type="entry name" value="HTH_GNTR"/>
    <property type="match status" value="1"/>
</dbReference>
<dbReference type="InterPro" id="IPR004839">
    <property type="entry name" value="Aminotransferase_I/II_large"/>
</dbReference>
<dbReference type="InterPro" id="IPR015421">
    <property type="entry name" value="PyrdxlP-dep_Trfase_major"/>
</dbReference>
<dbReference type="Gene3D" id="1.10.10.10">
    <property type="entry name" value="Winged helix-like DNA-binding domain superfamily/Winged helix DNA-binding domain"/>
    <property type="match status" value="1"/>
</dbReference>
<dbReference type="Pfam" id="PF00392">
    <property type="entry name" value="GntR"/>
    <property type="match status" value="1"/>
</dbReference>
<dbReference type="CDD" id="cd00609">
    <property type="entry name" value="AAT_like"/>
    <property type="match status" value="1"/>
</dbReference>
<evidence type="ECO:0000256" key="1">
    <source>
        <dbReference type="ARBA" id="ARBA00005384"/>
    </source>
</evidence>
<dbReference type="SMART" id="SM00345">
    <property type="entry name" value="HTH_GNTR"/>
    <property type="match status" value="1"/>
</dbReference>
<dbReference type="EMBL" id="RQXV01000001">
    <property type="protein sequence ID" value="RRD01043.1"/>
    <property type="molecule type" value="Genomic_DNA"/>
</dbReference>
<evidence type="ECO:0000256" key="5">
    <source>
        <dbReference type="ARBA" id="ARBA00023015"/>
    </source>
</evidence>
<dbReference type="CDD" id="cd07377">
    <property type="entry name" value="WHTH_GntR"/>
    <property type="match status" value="1"/>
</dbReference>
<comment type="caution">
    <text evidence="9">The sequence shown here is derived from an EMBL/GenBank/DDBJ whole genome shotgun (WGS) entry which is preliminary data.</text>
</comment>
<dbReference type="FunFam" id="3.40.640.10:FF:000023">
    <property type="entry name" value="Transcriptional regulator, GntR family"/>
    <property type="match status" value="1"/>
</dbReference>
<dbReference type="PANTHER" id="PTHR46577:SF2">
    <property type="entry name" value="TRANSCRIPTIONAL REGULATORY PROTEIN"/>
    <property type="match status" value="1"/>
</dbReference>
<keyword evidence="2 9" id="KW-0032">Aminotransferase</keyword>
<keyword evidence="3 9" id="KW-0808">Transferase</keyword>
<accession>A0A3P1SY49</accession>
<dbReference type="Pfam" id="PF00155">
    <property type="entry name" value="Aminotran_1_2"/>
    <property type="match status" value="1"/>
</dbReference>
<proteinExistence type="inferred from homology"/>
<keyword evidence="4" id="KW-0663">Pyridoxal phosphate</keyword>
<dbReference type="InterPro" id="IPR036390">
    <property type="entry name" value="WH_DNA-bd_sf"/>
</dbReference>
<evidence type="ECO:0000313" key="9">
    <source>
        <dbReference type="EMBL" id="RRD01043.1"/>
    </source>
</evidence>
<dbReference type="SUPFAM" id="SSF53383">
    <property type="entry name" value="PLP-dependent transferases"/>
    <property type="match status" value="1"/>
</dbReference>
<dbReference type="Gene3D" id="3.40.640.10">
    <property type="entry name" value="Type I PLP-dependent aspartate aminotransferase-like (Major domain)"/>
    <property type="match status" value="1"/>
</dbReference>
<dbReference type="SUPFAM" id="SSF46785">
    <property type="entry name" value="Winged helix' DNA-binding domain"/>
    <property type="match status" value="1"/>
</dbReference>
<dbReference type="PANTHER" id="PTHR46577">
    <property type="entry name" value="HTH-TYPE TRANSCRIPTIONAL REGULATORY PROTEIN GABR"/>
    <property type="match status" value="1"/>
</dbReference>
<dbReference type="InterPro" id="IPR015422">
    <property type="entry name" value="PyrdxlP-dep_Trfase_small"/>
</dbReference>
<dbReference type="GO" id="GO:0030170">
    <property type="term" value="F:pyridoxal phosphate binding"/>
    <property type="evidence" value="ECO:0007669"/>
    <property type="project" value="InterPro"/>
</dbReference>
<dbReference type="Gene3D" id="3.90.1150.10">
    <property type="entry name" value="Aspartate Aminotransferase, domain 1"/>
    <property type="match status" value="1"/>
</dbReference>
<evidence type="ECO:0000256" key="2">
    <source>
        <dbReference type="ARBA" id="ARBA00022576"/>
    </source>
</evidence>
<dbReference type="GO" id="GO:0003677">
    <property type="term" value="F:DNA binding"/>
    <property type="evidence" value="ECO:0007669"/>
    <property type="project" value="UniProtKB-KW"/>
</dbReference>
<dbReference type="OrthoDB" id="9804020at2"/>
<gene>
    <name evidence="9" type="ORF">EHS89_00300</name>
</gene>
<evidence type="ECO:0000259" key="8">
    <source>
        <dbReference type="PROSITE" id="PS50949"/>
    </source>
</evidence>
<dbReference type="GO" id="GO:0003700">
    <property type="term" value="F:DNA-binding transcription factor activity"/>
    <property type="evidence" value="ECO:0007669"/>
    <property type="project" value="InterPro"/>
</dbReference>
<feature type="domain" description="HTH gntR-type" evidence="8">
    <location>
        <begin position="1"/>
        <end position="69"/>
    </location>
</feature>
<evidence type="ECO:0000256" key="7">
    <source>
        <dbReference type="ARBA" id="ARBA00023163"/>
    </source>
</evidence>
<dbReference type="InterPro" id="IPR036388">
    <property type="entry name" value="WH-like_DNA-bd_sf"/>
</dbReference>
<comment type="similarity">
    <text evidence="1">In the C-terminal section; belongs to the class-I pyridoxal-phosphate-dependent aminotransferase family.</text>
</comment>
<sequence length="476" mass="53201">MKLYEQVATTVKDRIDRGYYREGDKLPSVRGLSQEHNVSISTVQEAYGLLIDDGIVEARPKSGYYVLQQQAPPELPETSSPVSQPLVVAQWQKLQHMISEYGSGETTKLSLAMPDMNTPTLKPLIRISAELSRTESLRILNYEHANGAAELCRQVARITIDSGCRIHPDEIIITSGCQEALSCSLRAVTEPGDIVVVDSPSFFGSVQAIKINGVKALEIPTNPETGISLEALEMALEQWPIKACLLTPTNNNPLGYSMPDENKLRLLDLLNRYDIPLIEDDIYGDLSYTLPRPRTIKSFDTEGRVILCSSFSKSIAPGLRVGWVAPGRYREHIMMVKYLASLSTSTLSQLAVAEFIAQGYYEKHLRRMRKNYQRDRDAVIGWLKHDMPPGTRISYPQGGYLLWVELPAHMDANELNEQAKREGISIAPGTLFSASGKYKNFMRICCVNSDNPKIKQAIKTLAQICNRMLNENLLPD</sequence>
<dbReference type="InterPro" id="IPR015424">
    <property type="entry name" value="PyrdxlP-dep_Trfase"/>
</dbReference>
<evidence type="ECO:0000256" key="6">
    <source>
        <dbReference type="ARBA" id="ARBA00023125"/>
    </source>
</evidence>
<dbReference type="Proteomes" id="UP000267535">
    <property type="component" value="Unassembled WGS sequence"/>
</dbReference>
<reference evidence="9 10" key="1">
    <citation type="submission" date="2018-11" db="EMBL/GenBank/DDBJ databases">
        <title>The draft genome sequence of Amphritea balenae JAMM 1525T.</title>
        <authorList>
            <person name="Fang Z."/>
            <person name="Zhang Y."/>
            <person name="Han X."/>
        </authorList>
    </citation>
    <scope>NUCLEOTIDE SEQUENCE [LARGE SCALE GENOMIC DNA]</scope>
    <source>
        <strain evidence="9 10">JAMM 1525</strain>
    </source>
</reference>
<dbReference type="AlphaFoldDB" id="A0A3P1SY49"/>